<evidence type="ECO:0000256" key="1">
    <source>
        <dbReference type="ARBA" id="ARBA00023015"/>
    </source>
</evidence>
<evidence type="ECO:0008006" key="7">
    <source>
        <dbReference type="Google" id="ProtNLM"/>
    </source>
</evidence>
<evidence type="ECO:0000313" key="6">
    <source>
        <dbReference type="Proteomes" id="UP000297716"/>
    </source>
</evidence>
<accession>A0A4Z0YRZ2</accession>
<keyword evidence="1" id="KW-0805">Transcription regulation</keyword>
<dbReference type="PANTHER" id="PTHR47840:SF1">
    <property type="entry name" value="ZN(II)2CYS6 TRANSCRIPTION FACTOR (EUROFUNG)"/>
    <property type="match status" value="1"/>
</dbReference>
<sequence length="737" mass="81758">MPVEAAVQAPNDSDQRQMSDRMVRVESMIEHLVRAVGGSNATTVLDDKHPLLTETNRESSRCSPPRSTPPEHPRSLAVYWPSPEEAVQLDNDVGDEYSSQAAIALSHSNAARYKTISQALHAALPSSEDYDILRQASSHVSIYFDQVMFVPYSELEQGEFEPNRALLYTPDPDTHPVLLAKYMFDLATVLHYLDPETYGQLDCLSQKPHVLAKRLADTARRLVTTDDELLGTIEGLQCVMMEGIYQANCGNLRRAWIAFRRAMVAGQLMGIHRPLYQPLKSIDPSTRFDAQFFWSRIVYTDRFHCLMLGLPQGSSDRSMASESALARDTPLGRLERIHCAIASRILERNDADPASLDPITLKQIDHDLQEAAKVMPSSWWLAPNLPAAVVAAGKGDKSVFWEMLRLVTQLYHYNLLNQLYLPYMLRFNPAEPWPGHFQLTCVNASREVLSRSIAFRSFNRVPFCCRAADFFALVAALTLLLAHLDSHRRRHHHDGTSSNSGNLDVLAHQHLGDRALLEQALENMDALARTSNDTLSAKSAGLLRRLLDIETEAASGETYRAQREGSLEAAQGQAHDDAHVLRIGIPHFGTIRITHDGAISKMTPPSAAPTTVPAPPPNIIHYNGSASHQGPGLGETSSSTPVIETSLRVRHIPTSNDDTIPTQSQQQPNLYEKGNPATGVEEPSFHYPSAFDDTIQPYLNPGPTATFDEWVLQGADTAFFNNLLGDSIRDASGWTDW</sequence>
<evidence type="ECO:0000256" key="4">
    <source>
        <dbReference type="SAM" id="MobiDB-lite"/>
    </source>
</evidence>
<reference evidence="5 6" key="1">
    <citation type="submission" date="2019-03" db="EMBL/GenBank/DDBJ databases">
        <title>Draft genome sequence of Xylaria hypoxylon DSM 108379, a ubiquitous saprotrophic-parasitic fungi on hardwood.</title>
        <authorList>
            <person name="Buettner E."/>
            <person name="Leonhardt S."/>
            <person name="Gebauer A.M."/>
            <person name="Liers C."/>
            <person name="Hofrichter M."/>
            <person name="Kellner H."/>
        </authorList>
    </citation>
    <scope>NUCLEOTIDE SEQUENCE [LARGE SCALE GENOMIC DNA]</scope>
    <source>
        <strain evidence="5 6">DSM 108379</strain>
    </source>
</reference>
<dbReference type="OrthoDB" id="5392779at2759"/>
<evidence type="ECO:0000256" key="2">
    <source>
        <dbReference type="ARBA" id="ARBA00023163"/>
    </source>
</evidence>
<dbReference type="EMBL" id="SKBN01000148">
    <property type="protein sequence ID" value="TGJ81905.1"/>
    <property type="molecule type" value="Genomic_DNA"/>
</dbReference>
<keyword evidence="6" id="KW-1185">Reference proteome</keyword>
<gene>
    <name evidence="5" type="ORF">E0Z10_g6840</name>
</gene>
<protein>
    <recommendedName>
        <fullName evidence="7">Transcription factor domain-containing protein</fullName>
    </recommendedName>
</protein>
<feature type="compositionally biased region" description="Basic and acidic residues" evidence="4">
    <location>
        <begin position="45"/>
        <end position="60"/>
    </location>
</feature>
<name>A0A4Z0YRZ2_9PEZI</name>
<dbReference type="PANTHER" id="PTHR47840">
    <property type="entry name" value="ZN(II)2CYS6 TRANSCRIPTION FACTOR (EUROFUNG)-RELATED"/>
    <property type="match status" value="1"/>
</dbReference>
<feature type="compositionally biased region" description="Polar residues" evidence="4">
    <location>
        <begin position="653"/>
        <end position="669"/>
    </location>
</feature>
<dbReference type="CDD" id="cd12148">
    <property type="entry name" value="fungal_TF_MHR"/>
    <property type="match status" value="1"/>
</dbReference>
<feature type="region of interest" description="Disordered" evidence="4">
    <location>
        <begin position="653"/>
        <end position="683"/>
    </location>
</feature>
<proteinExistence type="predicted"/>
<evidence type="ECO:0000256" key="3">
    <source>
        <dbReference type="ARBA" id="ARBA00023242"/>
    </source>
</evidence>
<dbReference type="AlphaFoldDB" id="A0A4Z0YRZ2"/>
<comment type="caution">
    <text evidence="5">The sequence shown here is derived from an EMBL/GenBank/DDBJ whole genome shotgun (WGS) entry which is preliminary data.</text>
</comment>
<feature type="region of interest" description="Disordered" evidence="4">
    <location>
        <begin position="45"/>
        <end position="74"/>
    </location>
</feature>
<dbReference type="STRING" id="37992.A0A4Z0YRZ2"/>
<evidence type="ECO:0000313" key="5">
    <source>
        <dbReference type="EMBL" id="TGJ81905.1"/>
    </source>
</evidence>
<keyword evidence="2" id="KW-0804">Transcription</keyword>
<organism evidence="5 6">
    <name type="scientific">Xylaria hypoxylon</name>
    <dbReference type="NCBI Taxonomy" id="37992"/>
    <lineage>
        <taxon>Eukaryota</taxon>
        <taxon>Fungi</taxon>
        <taxon>Dikarya</taxon>
        <taxon>Ascomycota</taxon>
        <taxon>Pezizomycotina</taxon>
        <taxon>Sordariomycetes</taxon>
        <taxon>Xylariomycetidae</taxon>
        <taxon>Xylariales</taxon>
        <taxon>Xylariaceae</taxon>
        <taxon>Xylaria</taxon>
    </lineage>
</organism>
<keyword evidence="3" id="KW-0539">Nucleus</keyword>
<dbReference type="Proteomes" id="UP000297716">
    <property type="component" value="Unassembled WGS sequence"/>
</dbReference>